<dbReference type="OrthoDB" id="9784483at2"/>
<dbReference type="InterPro" id="IPR033892">
    <property type="entry name" value="FNR_bac"/>
</dbReference>
<gene>
    <name evidence="11" type="ORF">SAMN06295920_110185</name>
</gene>
<dbReference type="RefSeq" id="WP_139385146.1">
    <property type="nucleotide sequence ID" value="NZ_FUYM01000010.1"/>
</dbReference>
<dbReference type="InterPro" id="IPR001709">
    <property type="entry name" value="Flavoprot_Pyr_Nucl_cyt_Rdtase"/>
</dbReference>
<dbReference type="Pfam" id="PF00175">
    <property type="entry name" value="NAD_binding_1"/>
    <property type="match status" value="1"/>
</dbReference>
<proteinExistence type="inferred from homology"/>
<dbReference type="SUPFAM" id="SSF52343">
    <property type="entry name" value="Ferredoxin reductase-like, C-terminal NADP-linked domain"/>
    <property type="match status" value="1"/>
</dbReference>
<dbReference type="EMBL" id="FUYM01000010">
    <property type="protein sequence ID" value="SKB99180.1"/>
    <property type="molecule type" value="Genomic_DNA"/>
</dbReference>
<dbReference type="CDD" id="cd06195">
    <property type="entry name" value="FNR1"/>
    <property type="match status" value="1"/>
</dbReference>
<dbReference type="InterPro" id="IPR008333">
    <property type="entry name" value="Cbr1-like_FAD-bd_dom"/>
</dbReference>
<dbReference type="InterPro" id="IPR017938">
    <property type="entry name" value="Riboflavin_synthase-like_b-brl"/>
</dbReference>
<feature type="domain" description="FAD-binding FR-type" evidence="10">
    <location>
        <begin position="14"/>
        <end position="114"/>
    </location>
</feature>
<evidence type="ECO:0000256" key="6">
    <source>
        <dbReference type="ARBA" id="ARBA00022827"/>
    </source>
</evidence>
<evidence type="ECO:0000256" key="2">
    <source>
        <dbReference type="ARBA" id="ARBA00008312"/>
    </source>
</evidence>
<dbReference type="SUPFAM" id="SSF63380">
    <property type="entry name" value="Riboflavin synthase domain-like"/>
    <property type="match status" value="1"/>
</dbReference>
<evidence type="ECO:0000256" key="5">
    <source>
        <dbReference type="ARBA" id="ARBA00022741"/>
    </source>
</evidence>
<reference evidence="12" key="1">
    <citation type="submission" date="2017-02" db="EMBL/GenBank/DDBJ databases">
        <authorList>
            <person name="Varghese N."/>
            <person name="Submissions S."/>
        </authorList>
    </citation>
    <scope>NUCLEOTIDE SEQUENCE [LARGE SCALE GENOMIC DNA]</scope>
    <source>
        <strain evidence="12">UM2</strain>
    </source>
</reference>
<dbReference type="InterPro" id="IPR001433">
    <property type="entry name" value="OxRdtase_FAD/NAD-bd"/>
</dbReference>
<dbReference type="GO" id="GO:0000166">
    <property type="term" value="F:nucleotide binding"/>
    <property type="evidence" value="ECO:0007669"/>
    <property type="project" value="UniProtKB-KW"/>
</dbReference>
<comment type="cofactor">
    <cofactor evidence="1">
        <name>FAD</name>
        <dbReference type="ChEBI" id="CHEBI:57692"/>
    </cofactor>
</comment>
<protein>
    <recommendedName>
        <fullName evidence="3">ferredoxin--NADP(+) reductase</fullName>
        <ecNumber evidence="3">1.18.1.2</ecNumber>
    </recommendedName>
</protein>
<dbReference type="PANTHER" id="PTHR47878">
    <property type="entry name" value="OXIDOREDUCTASE FAD/NAD(P)-BINDING DOMAIN PROTEIN"/>
    <property type="match status" value="1"/>
</dbReference>
<dbReference type="AlphaFoldDB" id="A0A1T5FSS3"/>
<dbReference type="GO" id="GO:0034599">
    <property type="term" value="P:cellular response to oxidative stress"/>
    <property type="evidence" value="ECO:0007669"/>
    <property type="project" value="TreeGrafter"/>
</dbReference>
<dbReference type="PRINTS" id="PR00371">
    <property type="entry name" value="FPNCR"/>
</dbReference>
<organism evidence="11 12">
    <name type="scientific">Rhizorhabdus histidinilytica</name>
    <dbReference type="NCBI Taxonomy" id="439228"/>
    <lineage>
        <taxon>Bacteria</taxon>
        <taxon>Pseudomonadati</taxon>
        <taxon>Pseudomonadota</taxon>
        <taxon>Alphaproteobacteria</taxon>
        <taxon>Sphingomonadales</taxon>
        <taxon>Sphingomonadaceae</taxon>
        <taxon>Rhizorhabdus</taxon>
    </lineage>
</organism>
<dbReference type="Proteomes" id="UP000189818">
    <property type="component" value="Unassembled WGS sequence"/>
</dbReference>
<keyword evidence="5" id="KW-0547">Nucleotide-binding</keyword>
<keyword evidence="8" id="KW-0560">Oxidoreductase</keyword>
<keyword evidence="7" id="KW-0521">NADP</keyword>
<keyword evidence="12" id="KW-1185">Reference proteome</keyword>
<evidence type="ECO:0000256" key="3">
    <source>
        <dbReference type="ARBA" id="ARBA00013223"/>
    </source>
</evidence>
<evidence type="ECO:0000256" key="1">
    <source>
        <dbReference type="ARBA" id="ARBA00001974"/>
    </source>
</evidence>
<dbReference type="Gene3D" id="3.40.50.80">
    <property type="entry name" value="Nucleotide-binding domain of ferredoxin-NADP reductase (FNR) module"/>
    <property type="match status" value="1"/>
</dbReference>
<dbReference type="InterPro" id="IPR017927">
    <property type="entry name" value="FAD-bd_FR_type"/>
</dbReference>
<evidence type="ECO:0000313" key="11">
    <source>
        <dbReference type="EMBL" id="SKB99180.1"/>
    </source>
</evidence>
<evidence type="ECO:0000313" key="12">
    <source>
        <dbReference type="Proteomes" id="UP000189818"/>
    </source>
</evidence>
<dbReference type="GO" id="GO:0004324">
    <property type="term" value="F:ferredoxin-NADP+ reductase activity"/>
    <property type="evidence" value="ECO:0007669"/>
    <property type="project" value="UniProtKB-EC"/>
</dbReference>
<dbReference type="Pfam" id="PF00970">
    <property type="entry name" value="FAD_binding_6"/>
    <property type="match status" value="1"/>
</dbReference>
<dbReference type="InterPro" id="IPR039261">
    <property type="entry name" value="FNR_nucleotide-bd"/>
</dbReference>
<dbReference type="EC" id="1.18.1.2" evidence="3"/>
<keyword evidence="6" id="KW-0274">FAD</keyword>
<dbReference type="Gene3D" id="2.40.30.10">
    <property type="entry name" value="Translation factors"/>
    <property type="match status" value="1"/>
</dbReference>
<dbReference type="InterPro" id="IPR051930">
    <property type="entry name" value="FNR_type-1"/>
</dbReference>
<evidence type="ECO:0000256" key="4">
    <source>
        <dbReference type="ARBA" id="ARBA00022630"/>
    </source>
</evidence>
<name>A0A1T5FSS3_9SPHN</name>
<evidence type="ECO:0000256" key="9">
    <source>
        <dbReference type="ARBA" id="ARBA00047776"/>
    </source>
</evidence>
<dbReference type="PROSITE" id="PS51384">
    <property type="entry name" value="FAD_FR"/>
    <property type="match status" value="1"/>
</dbReference>
<sequence length="268" mass="29750">MEMVGGPSAAGQGAAFHIEEVRWVRHWNDHMFSFALSRPASLRFRSGEFVMLGLRNGARPLLRAYSIASPAYADELEFLSIKVPDGPLTGRLQKIRPGDEVHLSRKATGTLVVDALRPGRRLVLLGTGTGLAPFLSVIRDPHSYERFDHVVLMHSVRRESDLAYRDLLETHLSDDPLVGEEARDRFVYLPVVTREPFPRSRRISAMLEDPGAWTGEGLLPLDPAHDRIMLCGSMSMIADCTTALERLGFREGANSSPADYVIEKAFVG</sequence>
<dbReference type="STRING" id="439228.SAMN06295920_110185"/>
<comment type="similarity">
    <text evidence="2">Belongs to the ferredoxin--NADP reductase type 1 family.</text>
</comment>
<evidence type="ECO:0000256" key="8">
    <source>
        <dbReference type="ARBA" id="ARBA00023002"/>
    </source>
</evidence>
<comment type="catalytic activity">
    <reaction evidence="9">
        <text>2 reduced [2Fe-2S]-[ferredoxin] + NADP(+) + H(+) = 2 oxidized [2Fe-2S]-[ferredoxin] + NADPH</text>
        <dbReference type="Rhea" id="RHEA:20125"/>
        <dbReference type="Rhea" id="RHEA-COMP:10000"/>
        <dbReference type="Rhea" id="RHEA-COMP:10001"/>
        <dbReference type="ChEBI" id="CHEBI:15378"/>
        <dbReference type="ChEBI" id="CHEBI:33737"/>
        <dbReference type="ChEBI" id="CHEBI:33738"/>
        <dbReference type="ChEBI" id="CHEBI:57783"/>
        <dbReference type="ChEBI" id="CHEBI:58349"/>
        <dbReference type="EC" id="1.18.1.2"/>
    </reaction>
</comment>
<accession>A0A1T5FSS3</accession>
<evidence type="ECO:0000256" key="7">
    <source>
        <dbReference type="ARBA" id="ARBA00022857"/>
    </source>
</evidence>
<evidence type="ECO:0000259" key="10">
    <source>
        <dbReference type="PROSITE" id="PS51384"/>
    </source>
</evidence>
<keyword evidence="4" id="KW-0285">Flavoprotein</keyword>
<dbReference type="GO" id="GO:0042167">
    <property type="term" value="P:heme catabolic process"/>
    <property type="evidence" value="ECO:0007669"/>
    <property type="project" value="TreeGrafter"/>
</dbReference>
<dbReference type="PANTHER" id="PTHR47878:SF1">
    <property type="entry name" value="FLAVODOXIN_FERREDOXIN--NADP REDUCTASE"/>
    <property type="match status" value="1"/>
</dbReference>